<feature type="transmembrane region" description="Helical" evidence="4">
    <location>
        <begin position="388"/>
        <end position="407"/>
    </location>
</feature>
<dbReference type="Proteomes" id="UP000319486">
    <property type="component" value="Unassembled WGS sequence"/>
</dbReference>
<evidence type="ECO:0000256" key="4">
    <source>
        <dbReference type="SAM" id="Phobius"/>
    </source>
</evidence>
<feature type="transmembrane region" description="Helical" evidence="4">
    <location>
        <begin position="91"/>
        <end position="109"/>
    </location>
</feature>
<keyword evidence="7" id="KW-1185">Reference proteome</keyword>
<feature type="transmembrane region" description="Helical" evidence="4">
    <location>
        <begin position="263"/>
        <end position="283"/>
    </location>
</feature>
<name>A0A502CF76_9GAMM</name>
<feature type="transmembrane region" description="Helical" evidence="4">
    <location>
        <begin position="148"/>
        <end position="166"/>
    </location>
</feature>
<feature type="transmembrane region" description="Helical" evidence="4">
    <location>
        <begin position="21"/>
        <end position="42"/>
    </location>
</feature>
<feature type="domain" description="Major facilitator superfamily (MFS) profile" evidence="5">
    <location>
        <begin position="20"/>
        <end position="420"/>
    </location>
</feature>
<dbReference type="Pfam" id="PF07690">
    <property type="entry name" value="MFS_1"/>
    <property type="match status" value="1"/>
</dbReference>
<keyword evidence="3 4" id="KW-0472">Membrane</keyword>
<dbReference type="PANTHER" id="PTHR42910">
    <property type="entry name" value="TRANSPORTER SCO4007-RELATED"/>
    <property type="match status" value="1"/>
</dbReference>
<dbReference type="GO" id="GO:0022857">
    <property type="term" value="F:transmembrane transporter activity"/>
    <property type="evidence" value="ECO:0007669"/>
    <property type="project" value="InterPro"/>
</dbReference>
<evidence type="ECO:0000256" key="1">
    <source>
        <dbReference type="ARBA" id="ARBA00022692"/>
    </source>
</evidence>
<feature type="transmembrane region" description="Helical" evidence="4">
    <location>
        <begin position="178"/>
        <end position="198"/>
    </location>
</feature>
<dbReference type="EMBL" id="RCZO01000001">
    <property type="protein sequence ID" value="TPG11274.1"/>
    <property type="molecule type" value="Genomic_DNA"/>
</dbReference>
<comment type="caution">
    <text evidence="6">The sequence shown here is derived from an EMBL/GenBank/DDBJ whole genome shotgun (WGS) entry which is preliminary data.</text>
</comment>
<feature type="transmembrane region" description="Helical" evidence="4">
    <location>
        <begin position="229"/>
        <end position="251"/>
    </location>
</feature>
<dbReference type="CDD" id="cd17324">
    <property type="entry name" value="MFS_NepI_like"/>
    <property type="match status" value="1"/>
</dbReference>
<proteinExistence type="predicted"/>
<sequence>MRFDSPHQLAMGEARAPTPPLTGPLTALFAFAVSVIIINLTAAQPLTGPVARALHLPASLVGLVAMLPQLGYAVGMLFVVPLADLLENRRLTVVTLLSCALMLALAAVAPTASLFFFAICFAGTTSCAIQILVPLAAAMAHPDRRGSAVGNVMSGVMLGILFSRPLASVVAGTLGWRAFYGILAGLDALLAVALWRWLPLRQPASAQSYPALVASLWTLWRREAVLRRYAYSAAIVMAAFGAFWTGIGLRLVQAPFSLGSNGLAMFAFAGVAGIVIAPLAGNAGDRGYSAVGMPIAHACLLAGSVLAGIAGTGWFGLDIAAHPALALALLVAAAIIVDAGAIGDQTLGRRAVNMLDPGARSRLNGLFVGVFFIGGSIGAASAGVMWAIAGWAGICTLCLAFSALAFVGDMLARRYRLDAD</sequence>
<evidence type="ECO:0000256" key="3">
    <source>
        <dbReference type="ARBA" id="ARBA00023136"/>
    </source>
</evidence>
<dbReference type="RefSeq" id="WP_140648489.1">
    <property type="nucleotide sequence ID" value="NZ_RCZB01000002.1"/>
</dbReference>
<evidence type="ECO:0000313" key="6">
    <source>
        <dbReference type="EMBL" id="TPG11274.1"/>
    </source>
</evidence>
<feature type="transmembrane region" description="Helical" evidence="4">
    <location>
        <begin position="54"/>
        <end position="79"/>
    </location>
</feature>
<dbReference type="AlphaFoldDB" id="A0A502CF76"/>
<dbReference type="OrthoDB" id="9815356at2"/>
<dbReference type="Gene3D" id="1.20.1250.20">
    <property type="entry name" value="MFS general substrate transporter like domains"/>
    <property type="match status" value="1"/>
</dbReference>
<gene>
    <name evidence="6" type="ORF">EAH88_01620</name>
</gene>
<dbReference type="InterPro" id="IPR020846">
    <property type="entry name" value="MFS_dom"/>
</dbReference>
<keyword evidence="2 4" id="KW-1133">Transmembrane helix</keyword>
<feature type="transmembrane region" description="Helical" evidence="4">
    <location>
        <begin position="323"/>
        <end position="342"/>
    </location>
</feature>
<evidence type="ECO:0000313" key="7">
    <source>
        <dbReference type="Proteomes" id="UP000319486"/>
    </source>
</evidence>
<feature type="transmembrane region" description="Helical" evidence="4">
    <location>
        <begin position="115"/>
        <end position="136"/>
    </location>
</feature>
<dbReference type="PROSITE" id="PS50850">
    <property type="entry name" value="MFS"/>
    <property type="match status" value="1"/>
</dbReference>
<organism evidence="6 7">
    <name type="scientific">Rhodanobacter glycinis</name>
    <dbReference type="NCBI Taxonomy" id="582702"/>
    <lineage>
        <taxon>Bacteria</taxon>
        <taxon>Pseudomonadati</taxon>
        <taxon>Pseudomonadota</taxon>
        <taxon>Gammaproteobacteria</taxon>
        <taxon>Lysobacterales</taxon>
        <taxon>Rhodanobacteraceae</taxon>
        <taxon>Rhodanobacter</taxon>
    </lineage>
</organism>
<evidence type="ECO:0000256" key="2">
    <source>
        <dbReference type="ARBA" id="ARBA00022989"/>
    </source>
</evidence>
<keyword evidence="1 4" id="KW-0812">Transmembrane</keyword>
<dbReference type="InterPro" id="IPR036259">
    <property type="entry name" value="MFS_trans_sf"/>
</dbReference>
<dbReference type="PANTHER" id="PTHR42910:SF1">
    <property type="entry name" value="MAJOR FACILITATOR SUPERFAMILY (MFS) PROFILE DOMAIN-CONTAINING PROTEIN"/>
    <property type="match status" value="1"/>
</dbReference>
<accession>A0A502CF76</accession>
<feature type="transmembrane region" description="Helical" evidence="4">
    <location>
        <begin position="295"/>
        <end position="317"/>
    </location>
</feature>
<dbReference type="SUPFAM" id="SSF103473">
    <property type="entry name" value="MFS general substrate transporter"/>
    <property type="match status" value="1"/>
</dbReference>
<evidence type="ECO:0000259" key="5">
    <source>
        <dbReference type="PROSITE" id="PS50850"/>
    </source>
</evidence>
<reference evidence="6 7" key="1">
    <citation type="journal article" date="2019" name="Environ. Microbiol.">
        <title>Species interactions and distinct microbial communities in high Arctic permafrost affected cryosols are associated with the CH4 and CO2 gas fluxes.</title>
        <authorList>
            <person name="Altshuler I."/>
            <person name="Hamel J."/>
            <person name="Turney S."/>
            <person name="Magnuson E."/>
            <person name="Levesque R."/>
            <person name="Greer C."/>
            <person name="Whyte L.G."/>
        </authorList>
    </citation>
    <scope>NUCLEOTIDE SEQUENCE [LARGE SCALE GENOMIC DNA]</scope>
    <source>
        <strain evidence="6 7">S13Y</strain>
    </source>
</reference>
<feature type="transmembrane region" description="Helical" evidence="4">
    <location>
        <begin position="363"/>
        <end position="382"/>
    </location>
</feature>
<protein>
    <submittedName>
        <fullName evidence="6">MFS transporter</fullName>
    </submittedName>
</protein>
<dbReference type="InterPro" id="IPR011701">
    <property type="entry name" value="MFS"/>
</dbReference>